<dbReference type="Gene3D" id="3.40.50.720">
    <property type="entry name" value="NAD(P)-binding Rossmann-like Domain"/>
    <property type="match status" value="1"/>
</dbReference>
<dbReference type="Proteomes" id="UP000030151">
    <property type="component" value="Unassembled WGS sequence"/>
</dbReference>
<dbReference type="PANTHER" id="PTHR45348">
    <property type="entry name" value="HYPOTHETICAL OXIDOREDUCTASE (EUROFUNG)"/>
    <property type="match status" value="1"/>
</dbReference>
<evidence type="ECO:0000313" key="4">
    <source>
        <dbReference type="EMBL" id="EXU98643.1"/>
    </source>
</evidence>
<dbReference type="InterPro" id="IPR011032">
    <property type="entry name" value="GroES-like_sf"/>
</dbReference>
<gene>
    <name evidence="4" type="ORF">X797_008357</name>
</gene>
<dbReference type="InterPro" id="IPR020843">
    <property type="entry name" value="ER"/>
</dbReference>
<sequence length="352" mass="37278">MSLPTTQKAVVIQGPGVAKVVTDRPIPKLRDGFILVKTAAVGLNPTDWKHIDHMVKEAGPVVGCDYAGVVEAVGPGVTKPFKKGDRICGIAHGSNAVQHEDGTFAEYIVVKADVQIKIPDNLSFEDAATLGVSVVTVAQSLYQGLGLALPSEPAADAAPVLIYGGSTATGIFAIQYAKLSGYKVVTTCSPRNNDLVEALGADAVFDYNDPECAAKIRAYTNDSLAVALDTISLADSAKICEEALASSPPPGTTLRYHALLPATTARSDVVNTRSLAYTAMGEAWRFNGKPQPVVREDFEYAVKFWDLSRELLASGKLKVPPVQLGQGLDGVLDGLQALRENKVSGKKLVYKV</sequence>
<dbReference type="eggNOG" id="KOG1198">
    <property type="taxonomic scope" value="Eukaryota"/>
</dbReference>
<comment type="similarity">
    <text evidence="1">Belongs to the zinc-containing alcohol dehydrogenase family.</text>
</comment>
<evidence type="ECO:0000256" key="2">
    <source>
        <dbReference type="ARBA" id="ARBA00023002"/>
    </source>
</evidence>
<dbReference type="GO" id="GO:0016651">
    <property type="term" value="F:oxidoreductase activity, acting on NAD(P)H"/>
    <property type="evidence" value="ECO:0007669"/>
    <property type="project" value="InterPro"/>
</dbReference>
<dbReference type="InterPro" id="IPR013154">
    <property type="entry name" value="ADH-like_N"/>
</dbReference>
<accession>A0A014QWS5</accession>
<name>A0A014QWS5_9HYPO</name>
<dbReference type="CDD" id="cd08249">
    <property type="entry name" value="enoyl_reductase_like"/>
    <property type="match status" value="1"/>
</dbReference>
<dbReference type="EMBL" id="JELW01000025">
    <property type="protein sequence ID" value="EXU98643.1"/>
    <property type="molecule type" value="Genomic_DNA"/>
</dbReference>
<organism evidence="4 5">
    <name type="scientific">Metarhizium robertsii</name>
    <dbReference type="NCBI Taxonomy" id="568076"/>
    <lineage>
        <taxon>Eukaryota</taxon>
        <taxon>Fungi</taxon>
        <taxon>Dikarya</taxon>
        <taxon>Ascomycota</taxon>
        <taxon>Pezizomycotina</taxon>
        <taxon>Sordariomycetes</taxon>
        <taxon>Hypocreomycetidae</taxon>
        <taxon>Hypocreales</taxon>
        <taxon>Clavicipitaceae</taxon>
        <taxon>Metarhizium</taxon>
    </lineage>
</organism>
<evidence type="ECO:0000313" key="5">
    <source>
        <dbReference type="Proteomes" id="UP000030151"/>
    </source>
</evidence>
<evidence type="ECO:0000259" key="3">
    <source>
        <dbReference type="SMART" id="SM00829"/>
    </source>
</evidence>
<dbReference type="SMART" id="SM00829">
    <property type="entry name" value="PKS_ER"/>
    <property type="match status" value="1"/>
</dbReference>
<dbReference type="HOGENOM" id="CLU_026673_16_1_1"/>
<dbReference type="Pfam" id="PF00107">
    <property type="entry name" value="ADH_zinc_N"/>
    <property type="match status" value="1"/>
</dbReference>
<dbReference type="SUPFAM" id="SSF50129">
    <property type="entry name" value="GroES-like"/>
    <property type="match status" value="1"/>
</dbReference>
<dbReference type="InterPro" id="IPR047122">
    <property type="entry name" value="Trans-enoyl_RdTase-like"/>
</dbReference>
<dbReference type="Gene3D" id="3.90.180.10">
    <property type="entry name" value="Medium-chain alcohol dehydrogenases, catalytic domain"/>
    <property type="match status" value="1"/>
</dbReference>
<evidence type="ECO:0000256" key="1">
    <source>
        <dbReference type="ARBA" id="ARBA00008072"/>
    </source>
</evidence>
<dbReference type="SUPFAM" id="SSF51735">
    <property type="entry name" value="NAD(P)-binding Rossmann-fold domains"/>
    <property type="match status" value="1"/>
</dbReference>
<dbReference type="OrthoDB" id="48317at2759"/>
<dbReference type="InterPro" id="IPR036291">
    <property type="entry name" value="NAD(P)-bd_dom_sf"/>
</dbReference>
<comment type="caution">
    <text evidence="4">The sequence shown here is derived from an EMBL/GenBank/DDBJ whole genome shotgun (WGS) entry which is preliminary data.</text>
</comment>
<protein>
    <submittedName>
        <fullName evidence="4">Zinc-binding dehydrogenase</fullName>
    </submittedName>
</protein>
<feature type="domain" description="Enoyl reductase (ER)" evidence="3">
    <location>
        <begin position="16"/>
        <end position="349"/>
    </location>
</feature>
<proteinExistence type="inferred from homology"/>
<dbReference type="PANTHER" id="PTHR45348:SF2">
    <property type="entry name" value="ZINC-TYPE ALCOHOL DEHYDROGENASE-LIKE PROTEIN C2E1P3.01"/>
    <property type="match status" value="1"/>
</dbReference>
<keyword evidence="2" id="KW-0560">Oxidoreductase</keyword>
<dbReference type="Pfam" id="PF08240">
    <property type="entry name" value="ADH_N"/>
    <property type="match status" value="1"/>
</dbReference>
<dbReference type="InterPro" id="IPR013149">
    <property type="entry name" value="ADH-like_C"/>
</dbReference>
<dbReference type="AlphaFoldDB" id="A0A014QWS5"/>
<reference evidence="4 5" key="1">
    <citation type="submission" date="2014-02" db="EMBL/GenBank/DDBJ databases">
        <title>The genome sequence of the entomopathogenic fungus Metarhizium robertsii ARSEF 2575.</title>
        <authorList>
            <person name="Giuliano Garisto Donzelli B."/>
            <person name="Roe B.A."/>
            <person name="Macmil S.L."/>
            <person name="Krasnoff S.B."/>
            <person name="Gibson D.M."/>
        </authorList>
    </citation>
    <scope>NUCLEOTIDE SEQUENCE [LARGE SCALE GENOMIC DNA]</scope>
    <source>
        <strain evidence="4 5">ARSEF 2575</strain>
    </source>
</reference>